<dbReference type="EMBL" id="ML992505">
    <property type="protein sequence ID" value="KAF2223985.1"/>
    <property type="molecule type" value="Genomic_DNA"/>
</dbReference>
<gene>
    <name evidence="1" type="ORF">BDZ85DRAFT_95452</name>
</gene>
<evidence type="ECO:0000313" key="1">
    <source>
        <dbReference type="EMBL" id="KAF2223985.1"/>
    </source>
</evidence>
<organism evidence="1 2">
    <name type="scientific">Elsinoe ampelina</name>
    <dbReference type="NCBI Taxonomy" id="302913"/>
    <lineage>
        <taxon>Eukaryota</taxon>
        <taxon>Fungi</taxon>
        <taxon>Dikarya</taxon>
        <taxon>Ascomycota</taxon>
        <taxon>Pezizomycotina</taxon>
        <taxon>Dothideomycetes</taxon>
        <taxon>Dothideomycetidae</taxon>
        <taxon>Myriangiales</taxon>
        <taxon>Elsinoaceae</taxon>
        <taxon>Elsinoe</taxon>
    </lineage>
</organism>
<evidence type="ECO:0000313" key="2">
    <source>
        <dbReference type="Proteomes" id="UP000799538"/>
    </source>
</evidence>
<accession>A0A6A6GE35</accession>
<dbReference type="AlphaFoldDB" id="A0A6A6GE35"/>
<sequence>MQSLGEDIDRLQCAEVAMKWPGHLQRNGLPREQGTHGRVRPGRLTRRSAEPSEVRQWRPCFCLILRRKPHKPLCTTPTHRLWSDAGTRSFRLANAANRQVLLACERIHLPTRSSSQGMERQAVITRPTADGRLVDYVRLVTIPCFPSAHPCCW</sequence>
<protein>
    <submittedName>
        <fullName evidence="1">Uncharacterized protein</fullName>
    </submittedName>
</protein>
<keyword evidence="2" id="KW-1185">Reference proteome</keyword>
<name>A0A6A6GE35_9PEZI</name>
<dbReference type="Proteomes" id="UP000799538">
    <property type="component" value="Unassembled WGS sequence"/>
</dbReference>
<reference evidence="2" key="1">
    <citation type="journal article" date="2020" name="Stud. Mycol.">
        <title>101 Dothideomycetes genomes: A test case for predicting lifestyles and emergence of pathogens.</title>
        <authorList>
            <person name="Haridas S."/>
            <person name="Albert R."/>
            <person name="Binder M."/>
            <person name="Bloem J."/>
            <person name="LaButti K."/>
            <person name="Salamov A."/>
            <person name="Andreopoulos B."/>
            <person name="Baker S."/>
            <person name="Barry K."/>
            <person name="Bills G."/>
            <person name="Bluhm B."/>
            <person name="Cannon C."/>
            <person name="Castanera R."/>
            <person name="Culley D."/>
            <person name="Daum C."/>
            <person name="Ezra D."/>
            <person name="Gonzalez J."/>
            <person name="Henrissat B."/>
            <person name="Kuo A."/>
            <person name="Liang C."/>
            <person name="Lipzen A."/>
            <person name="Lutzoni F."/>
            <person name="Magnuson J."/>
            <person name="Mondo S."/>
            <person name="Nolan M."/>
            <person name="Ohm R."/>
            <person name="Pangilinan J."/>
            <person name="Park H.-J."/>
            <person name="Ramirez L."/>
            <person name="Alfaro M."/>
            <person name="Sun H."/>
            <person name="Tritt A."/>
            <person name="Yoshinaga Y."/>
            <person name="Zwiers L.-H."/>
            <person name="Turgeon B."/>
            <person name="Goodwin S."/>
            <person name="Spatafora J."/>
            <person name="Crous P."/>
            <person name="Grigoriev I."/>
        </authorList>
    </citation>
    <scope>NUCLEOTIDE SEQUENCE [LARGE SCALE GENOMIC DNA]</scope>
    <source>
        <strain evidence="2">CECT 20119</strain>
    </source>
</reference>
<proteinExistence type="predicted"/>